<evidence type="ECO:0000313" key="1">
    <source>
        <dbReference type="EMBL" id="KKM59253.1"/>
    </source>
</evidence>
<sequence length="69" mass="7772">MLQRIHNILAWITINNSTELSIYALKLQTMLTNRWPHLNPPTDLGFSASVYEDCVGAYSPTLVNGEPIK</sequence>
<comment type="caution">
    <text evidence="1">The sequence shown here is derived from an EMBL/GenBank/DDBJ whole genome shotgun (WGS) entry which is preliminary data.</text>
</comment>
<organism evidence="1">
    <name type="scientific">marine sediment metagenome</name>
    <dbReference type="NCBI Taxonomy" id="412755"/>
    <lineage>
        <taxon>unclassified sequences</taxon>
        <taxon>metagenomes</taxon>
        <taxon>ecological metagenomes</taxon>
    </lineage>
</organism>
<dbReference type="AlphaFoldDB" id="A0A0F9IR37"/>
<reference evidence="1" key="1">
    <citation type="journal article" date="2015" name="Nature">
        <title>Complex archaea that bridge the gap between prokaryotes and eukaryotes.</title>
        <authorList>
            <person name="Spang A."/>
            <person name="Saw J.H."/>
            <person name="Jorgensen S.L."/>
            <person name="Zaremba-Niedzwiedzka K."/>
            <person name="Martijn J."/>
            <person name="Lind A.E."/>
            <person name="van Eijk R."/>
            <person name="Schleper C."/>
            <person name="Guy L."/>
            <person name="Ettema T.J."/>
        </authorList>
    </citation>
    <scope>NUCLEOTIDE SEQUENCE</scope>
</reference>
<protein>
    <submittedName>
        <fullName evidence="1">Uncharacterized protein</fullName>
    </submittedName>
</protein>
<name>A0A0F9IR37_9ZZZZ</name>
<gene>
    <name evidence="1" type="ORF">LCGC14_1548460</name>
</gene>
<dbReference type="EMBL" id="LAZR01011801">
    <property type="protein sequence ID" value="KKM59253.1"/>
    <property type="molecule type" value="Genomic_DNA"/>
</dbReference>
<proteinExistence type="predicted"/>
<accession>A0A0F9IR37</accession>